<comment type="caution">
    <text evidence="1">The sequence shown here is derived from an EMBL/GenBank/DDBJ whole genome shotgun (WGS) entry which is preliminary data.</text>
</comment>
<dbReference type="RefSeq" id="WP_279389168.1">
    <property type="nucleotide sequence ID" value="NZ_SLXK01000004.1"/>
</dbReference>
<keyword evidence="2" id="KW-1185">Reference proteome</keyword>
<accession>A0A4R2P9U0</accession>
<organism evidence="1 2">
    <name type="scientific">Scopulibacillus darangshiensis</name>
    <dbReference type="NCBI Taxonomy" id="442528"/>
    <lineage>
        <taxon>Bacteria</taxon>
        <taxon>Bacillati</taxon>
        <taxon>Bacillota</taxon>
        <taxon>Bacilli</taxon>
        <taxon>Bacillales</taxon>
        <taxon>Sporolactobacillaceae</taxon>
        <taxon>Scopulibacillus</taxon>
    </lineage>
</organism>
<sequence>MISINGRIVNVSAAEMVLEELKEEKTMFELYRKMGFKQFQ</sequence>
<proteinExistence type="predicted"/>
<dbReference type="Proteomes" id="UP000295416">
    <property type="component" value="Unassembled WGS sequence"/>
</dbReference>
<name>A0A4R2P9U0_9BACL</name>
<dbReference type="AlphaFoldDB" id="A0A4R2P9U0"/>
<reference evidence="1 2" key="1">
    <citation type="submission" date="2019-03" db="EMBL/GenBank/DDBJ databases">
        <title>Genomic Encyclopedia of Type Strains, Phase IV (KMG-IV): sequencing the most valuable type-strain genomes for metagenomic binning, comparative biology and taxonomic classification.</title>
        <authorList>
            <person name="Goeker M."/>
        </authorList>
    </citation>
    <scope>NUCLEOTIDE SEQUENCE [LARGE SCALE GENOMIC DNA]</scope>
    <source>
        <strain evidence="1 2">DSM 19377</strain>
    </source>
</reference>
<evidence type="ECO:0000313" key="1">
    <source>
        <dbReference type="EMBL" id="TCP30994.1"/>
    </source>
</evidence>
<dbReference type="EMBL" id="SLXK01000004">
    <property type="protein sequence ID" value="TCP30994.1"/>
    <property type="molecule type" value="Genomic_DNA"/>
</dbReference>
<protein>
    <submittedName>
        <fullName evidence="1">Uncharacterized protein</fullName>
    </submittedName>
</protein>
<gene>
    <name evidence="1" type="ORF">EV207_104173</name>
</gene>
<evidence type="ECO:0000313" key="2">
    <source>
        <dbReference type="Proteomes" id="UP000295416"/>
    </source>
</evidence>